<dbReference type="GO" id="GO:0045727">
    <property type="term" value="P:positive regulation of translation"/>
    <property type="evidence" value="ECO:0007669"/>
    <property type="project" value="TreeGrafter"/>
</dbReference>
<accession>A0A9D3SL43</accession>
<reference evidence="2 3" key="1">
    <citation type="submission" date="2021-06" db="EMBL/GenBank/DDBJ databases">
        <title>Chromosome-level genome assembly of the red-tail catfish (Hemibagrus wyckioides).</title>
        <authorList>
            <person name="Shao F."/>
        </authorList>
    </citation>
    <scope>NUCLEOTIDE SEQUENCE [LARGE SCALE GENOMIC DNA]</scope>
    <source>
        <strain evidence="2">EC202008001</strain>
        <tissue evidence="2">Blood</tissue>
    </source>
</reference>
<dbReference type="InterPro" id="IPR027997">
    <property type="entry name" value="Largen/INSYN1"/>
</dbReference>
<dbReference type="OrthoDB" id="8615648at2759"/>
<dbReference type="GO" id="GO:0045793">
    <property type="term" value="P:positive regulation of cell size"/>
    <property type="evidence" value="ECO:0007669"/>
    <property type="project" value="TreeGrafter"/>
</dbReference>
<dbReference type="Proteomes" id="UP000824219">
    <property type="component" value="Linkage Group LG10"/>
</dbReference>
<evidence type="ECO:0000256" key="1">
    <source>
        <dbReference type="ARBA" id="ARBA00023054"/>
    </source>
</evidence>
<organism evidence="2 3">
    <name type="scientific">Hemibagrus wyckioides</name>
    <dbReference type="NCBI Taxonomy" id="337641"/>
    <lineage>
        <taxon>Eukaryota</taxon>
        <taxon>Metazoa</taxon>
        <taxon>Chordata</taxon>
        <taxon>Craniata</taxon>
        <taxon>Vertebrata</taxon>
        <taxon>Euteleostomi</taxon>
        <taxon>Actinopterygii</taxon>
        <taxon>Neopterygii</taxon>
        <taxon>Teleostei</taxon>
        <taxon>Ostariophysi</taxon>
        <taxon>Siluriformes</taxon>
        <taxon>Bagridae</taxon>
        <taxon>Hemibagrus</taxon>
    </lineage>
</organism>
<dbReference type="PANTHER" id="PTHR15917:SF0">
    <property type="entry name" value="PROTEIN LARGEN"/>
    <property type="match status" value="1"/>
</dbReference>
<name>A0A9D3SL43_9TELE</name>
<keyword evidence="1" id="KW-0175">Coiled coil</keyword>
<evidence type="ECO:0000313" key="2">
    <source>
        <dbReference type="EMBL" id="KAG7327515.1"/>
    </source>
</evidence>
<protein>
    <submittedName>
        <fullName evidence="2">Uncharacterized protein</fullName>
    </submittedName>
</protein>
<gene>
    <name evidence="2" type="ORF">KOW79_009121</name>
</gene>
<dbReference type="PANTHER" id="PTHR15917">
    <property type="match status" value="1"/>
</dbReference>
<dbReference type="AlphaFoldDB" id="A0A9D3SL43"/>
<evidence type="ECO:0000313" key="3">
    <source>
        <dbReference type="Proteomes" id="UP000824219"/>
    </source>
</evidence>
<keyword evidence="3" id="KW-1185">Reference proteome</keyword>
<comment type="caution">
    <text evidence="2">The sequence shown here is derived from an EMBL/GenBank/DDBJ whole genome shotgun (WGS) entry which is preliminary data.</text>
</comment>
<dbReference type="EMBL" id="JAHKSW010000010">
    <property type="protein sequence ID" value="KAG7327515.1"/>
    <property type="molecule type" value="Genomic_DNA"/>
</dbReference>
<sequence>MQQPLNLDGRKSGGSSGIRRLLARSRGNGIRAKAACVCSGGGREAVNGPAAENNVGIISEAGTDEKRRERVGVRLGKHTIPCHFWLLQKKTKMGHSAKTGKGSLFSFEPEEYKKMGSYGSKQTIHNGYSCHSRVSLTTLKWHSKLFRTGESCQTESSSMRWRKCQGQGLQHNSASVRDRSRECSFVESLHQTQTPLPLRKCALDLPTQFIGQRNCGVPVCVVAQQSGSVRESLPPGQTEANEYTFNKRQTPKTSCNSNPEHYIVDNARQNIPNSMGHVAEDSDGSRSMHEVFFSTEVPQNITINHNKSSHKGDMQNMSSNGGQSISGEAYIFKSKKTQRVLQDQIRKVVVNLEEVLRGLKEVHVEMKEVVQQIDQLTSSIDLGEDESGEASGHCSPSEIVSASEEAKHLDASIHNSGYSKNPSLVVSPLPVGRESYQRRLEACNKDQTPGESPPSVAPPEYTAALSSIHNSGQKLNHGTTVSQIKGPKTEANVLSRSQKPPPYPLNNKTLRLGKDYSLKKPVSKETGGIKYRQMTEMLVF</sequence>
<proteinExistence type="predicted"/>